<comment type="caution">
    <text evidence="3">The sequence shown here is derived from an EMBL/GenBank/DDBJ whole genome shotgun (WGS) entry which is preliminary data.</text>
</comment>
<feature type="coiled-coil region" evidence="1">
    <location>
        <begin position="90"/>
        <end position="177"/>
    </location>
</feature>
<name>A0A2G8KYK2_STIJA</name>
<dbReference type="Proteomes" id="UP000230750">
    <property type="component" value="Unassembled WGS sequence"/>
</dbReference>
<dbReference type="AlphaFoldDB" id="A0A2G8KYK2"/>
<dbReference type="PANTHER" id="PTHR21707:SF42">
    <property type="entry name" value="FLAGELLUM-ASSOCIATED COILED-COIL DOMAIN-CONTAINING PROTEIN 1"/>
    <property type="match status" value="1"/>
</dbReference>
<evidence type="ECO:0000256" key="1">
    <source>
        <dbReference type="SAM" id="Coils"/>
    </source>
</evidence>
<feature type="region of interest" description="Disordered" evidence="2">
    <location>
        <begin position="257"/>
        <end position="287"/>
    </location>
</feature>
<keyword evidence="1" id="KW-0175">Coiled coil</keyword>
<organism evidence="3 4">
    <name type="scientific">Stichopus japonicus</name>
    <name type="common">Sea cucumber</name>
    <dbReference type="NCBI Taxonomy" id="307972"/>
    <lineage>
        <taxon>Eukaryota</taxon>
        <taxon>Metazoa</taxon>
        <taxon>Echinodermata</taxon>
        <taxon>Eleutherozoa</taxon>
        <taxon>Echinozoa</taxon>
        <taxon>Holothuroidea</taxon>
        <taxon>Aspidochirotacea</taxon>
        <taxon>Aspidochirotida</taxon>
        <taxon>Stichopodidae</taxon>
        <taxon>Apostichopus</taxon>
    </lineage>
</organism>
<dbReference type="InterPro" id="IPR026674">
    <property type="entry name" value="FLACC1"/>
</dbReference>
<evidence type="ECO:0000313" key="4">
    <source>
        <dbReference type="Proteomes" id="UP000230750"/>
    </source>
</evidence>
<sequence>MKGELEFLQGAFEAYKKTLVQDMEEKWKKKERDMKHQFQEEMDNALHQQRSELLEQKNVEKKAMSREFQKQMQGLVKEHKKDIEAMVKKFSSASSDVENLRRALDQLKAVREELDQTIEKLALTDEVLQDTRQHLQEANLKILNYQDNFQNKVDEVDDKYKERIHQLMQDNTELRKRYMMKCDELFNEKSNTEFKRVEKVTSTKEMLQMIIHAKNRSNVNMAVGDGETINLKQPLIRPFSAPITRGETRSAFINAGEAEHYNDDSQSGDDLSEGRGRPHTTVGGGRKLNRQSLVERSFRAIRDSSLQSL</sequence>
<dbReference type="GO" id="GO:0005737">
    <property type="term" value="C:cytoplasm"/>
    <property type="evidence" value="ECO:0007669"/>
    <property type="project" value="TreeGrafter"/>
</dbReference>
<gene>
    <name evidence="3" type="ORF">BSL78_10031</name>
</gene>
<dbReference type="OrthoDB" id="10013155at2759"/>
<evidence type="ECO:0000313" key="3">
    <source>
        <dbReference type="EMBL" id="PIK53068.1"/>
    </source>
</evidence>
<dbReference type="PANTHER" id="PTHR21707">
    <property type="entry name" value="FLAGELLUM-ASSOCIATED COILED-COIL DOMAIN-CONTAINING PROTEIN 1"/>
    <property type="match status" value="1"/>
</dbReference>
<keyword evidence="4" id="KW-1185">Reference proteome</keyword>
<protein>
    <submittedName>
        <fullName evidence="3">Putative structural maintenance of chromosomes protein 4</fullName>
    </submittedName>
</protein>
<dbReference type="STRING" id="307972.A0A2G8KYK2"/>
<accession>A0A2G8KYK2</accession>
<dbReference type="EMBL" id="MRZV01000302">
    <property type="protein sequence ID" value="PIK53068.1"/>
    <property type="molecule type" value="Genomic_DNA"/>
</dbReference>
<proteinExistence type="predicted"/>
<evidence type="ECO:0000256" key="2">
    <source>
        <dbReference type="SAM" id="MobiDB-lite"/>
    </source>
</evidence>
<reference evidence="3 4" key="1">
    <citation type="journal article" date="2017" name="PLoS Biol.">
        <title>The sea cucumber genome provides insights into morphological evolution and visceral regeneration.</title>
        <authorList>
            <person name="Zhang X."/>
            <person name="Sun L."/>
            <person name="Yuan J."/>
            <person name="Sun Y."/>
            <person name="Gao Y."/>
            <person name="Zhang L."/>
            <person name="Li S."/>
            <person name="Dai H."/>
            <person name="Hamel J.F."/>
            <person name="Liu C."/>
            <person name="Yu Y."/>
            <person name="Liu S."/>
            <person name="Lin W."/>
            <person name="Guo K."/>
            <person name="Jin S."/>
            <person name="Xu P."/>
            <person name="Storey K.B."/>
            <person name="Huan P."/>
            <person name="Zhang T."/>
            <person name="Zhou Y."/>
            <person name="Zhang J."/>
            <person name="Lin C."/>
            <person name="Li X."/>
            <person name="Xing L."/>
            <person name="Huo D."/>
            <person name="Sun M."/>
            <person name="Wang L."/>
            <person name="Mercier A."/>
            <person name="Li F."/>
            <person name="Yang H."/>
            <person name="Xiang J."/>
        </authorList>
    </citation>
    <scope>NUCLEOTIDE SEQUENCE [LARGE SCALE GENOMIC DNA]</scope>
    <source>
        <strain evidence="3">Shaxun</strain>
        <tissue evidence="3">Muscle</tissue>
    </source>
</reference>